<feature type="signal peptide" evidence="2">
    <location>
        <begin position="1"/>
        <end position="20"/>
    </location>
</feature>
<evidence type="ECO:0000256" key="1">
    <source>
        <dbReference type="ARBA" id="ARBA00022729"/>
    </source>
</evidence>
<dbReference type="RefSeq" id="WP_167917617.1">
    <property type="nucleotide sequence ID" value="NZ_JAAVJS010000008.1"/>
</dbReference>
<dbReference type="InterPro" id="IPR053713">
    <property type="entry name" value="Bact_OM_Channel_sf"/>
</dbReference>
<dbReference type="SUPFAM" id="SSF56925">
    <property type="entry name" value="OMPA-like"/>
    <property type="match status" value="1"/>
</dbReference>
<organism evidence="3 4">
    <name type="scientific">Tamlana crocina</name>
    <dbReference type="NCBI Taxonomy" id="393006"/>
    <lineage>
        <taxon>Bacteria</taxon>
        <taxon>Pseudomonadati</taxon>
        <taxon>Bacteroidota</taxon>
        <taxon>Flavobacteriia</taxon>
        <taxon>Flavobacteriales</taxon>
        <taxon>Flavobacteriaceae</taxon>
        <taxon>Tamlana</taxon>
    </lineage>
</organism>
<dbReference type="InterPro" id="IPR011250">
    <property type="entry name" value="OMP/PagP_B-barrel"/>
</dbReference>
<evidence type="ECO:0000256" key="2">
    <source>
        <dbReference type="SAM" id="SignalP"/>
    </source>
</evidence>
<dbReference type="Gene3D" id="2.40.160.40">
    <property type="entry name" value="monomeric porin ompg"/>
    <property type="match status" value="1"/>
</dbReference>
<comment type="caution">
    <text evidence="3">The sequence shown here is derived from an EMBL/GenBank/DDBJ whole genome shotgun (WGS) entry which is preliminary data.</text>
</comment>
<keyword evidence="1 2" id="KW-0732">Signal</keyword>
<reference evidence="3 4" key="1">
    <citation type="submission" date="2020-03" db="EMBL/GenBank/DDBJ databases">
        <title>Tamlana sp. nov, isolated from XXX.</title>
        <authorList>
            <person name="Cao W.R."/>
        </authorList>
    </citation>
    <scope>NUCLEOTIDE SEQUENCE [LARGE SCALE GENOMIC DNA]</scope>
    <source>
        <strain evidence="3 4">HST1-43</strain>
    </source>
</reference>
<name>A0ABX1DAI7_9FLAO</name>
<gene>
    <name evidence="3" type="ORF">HC176_07715</name>
</gene>
<sequence length="173" mass="19345">MLRKTFSLFIIFLITASTQAQELNLAATAGYLNLNSIFKVDGEKWDLDFDSSGFYIGAQSEFEITDEINLKPELLVAINNEGNTLYLGFLGGYEITEEFSVLAGPSINYLLEEVVDNYSKLGVFITFGAEYSFTEKIYAQAKYGVQLNNFYTGTADLSSKINFLLFGVGYKFL</sequence>
<evidence type="ECO:0000313" key="3">
    <source>
        <dbReference type="EMBL" id="NJX15375.1"/>
    </source>
</evidence>
<accession>A0ABX1DAI7</accession>
<evidence type="ECO:0000313" key="4">
    <source>
        <dbReference type="Proteomes" id="UP000760545"/>
    </source>
</evidence>
<keyword evidence="4" id="KW-1185">Reference proteome</keyword>
<proteinExistence type="predicted"/>
<dbReference type="Proteomes" id="UP000760545">
    <property type="component" value="Unassembled WGS sequence"/>
</dbReference>
<dbReference type="EMBL" id="JAAVJS010000008">
    <property type="protein sequence ID" value="NJX15375.1"/>
    <property type="molecule type" value="Genomic_DNA"/>
</dbReference>
<feature type="chain" id="PRO_5047229579" evidence="2">
    <location>
        <begin position="21"/>
        <end position="173"/>
    </location>
</feature>
<protein>
    <submittedName>
        <fullName evidence="3">Porin family protein</fullName>
    </submittedName>
</protein>